<dbReference type="Proteomes" id="UP000305451">
    <property type="component" value="Unassembled WGS sequence"/>
</dbReference>
<dbReference type="RefSeq" id="WP_158291303.1">
    <property type="nucleotide sequence ID" value="NZ_SRXV01000003.1"/>
</dbReference>
<dbReference type="AlphaFoldDB" id="A0A4S2H975"/>
<sequence length="201" mass="22347">MLLLKDLQPMLLTNLTFPDEGEATERVNAALFKPMPMRRTDGWTAGKPVPVDGLVPVIAVQPGGIYRNLVTLRGLGNLDGAHHLATEDPARENRAIMPVRGFEAEVSTHRHPEARIRVEAANGEMMFVTGTFSYAPGGTRPEHFFPTLVKPGDDLASFSTWAPFLLDLHEAQEWLRPSQERRTLVRRAPYGTLKVKLLETA</sequence>
<reference evidence="1 2" key="1">
    <citation type="journal article" date="2013" name="Int. J. Syst. Evol. Microbiol.">
        <title>Marinicauda pacifica gen. nov., sp. nov., a prosthecate alphaproteobacterium of the family Hyphomonadaceae isolated from deep seawater.</title>
        <authorList>
            <person name="Zhang X.Y."/>
            <person name="Li G.W."/>
            <person name="Wang C.S."/>
            <person name="Zhang Y.J."/>
            <person name="Xu X.W."/>
            <person name="Li H."/>
            <person name="Liu A."/>
            <person name="Liu C."/>
            <person name="Xie B.B."/>
            <person name="Qin Q.L."/>
            <person name="Xu Z."/>
            <person name="Chen X.L."/>
            <person name="Zhou B.C."/>
            <person name="Zhang Y.Z."/>
        </authorList>
    </citation>
    <scope>NUCLEOTIDE SEQUENCE [LARGE SCALE GENOMIC DNA]</scope>
    <source>
        <strain evidence="1 2">P-1 km-3</strain>
    </source>
</reference>
<proteinExistence type="predicted"/>
<evidence type="ECO:0000313" key="1">
    <source>
        <dbReference type="EMBL" id="TGY92407.1"/>
    </source>
</evidence>
<comment type="caution">
    <text evidence="1">The sequence shown here is derived from an EMBL/GenBank/DDBJ whole genome shotgun (WGS) entry which is preliminary data.</text>
</comment>
<name>A0A4S2H975_9PROT</name>
<accession>A0A4S2H975</accession>
<gene>
    <name evidence="1" type="ORF">E5162_12230</name>
</gene>
<evidence type="ECO:0000313" key="2">
    <source>
        <dbReference type="Proteomes" id="UP000305451"/>
    </source>
</evidence>
<keyword evidence="2" id="KW-1185">Reference proteome</keyword>
<protein>
    <submittedName>
        <fullName evidence="1">Uncharacterized protein</fullName>
    </submittedName>
</protein>
<dbReference type="EMBL" id="SRXV01000003">
    <property type="protein sequence ID" value="TGY92407.1"/>
    <property type="molecule type" value="Genomic_DNA"/>
</dbReference>
<organism evidence="1 2">
    <name type="scientific">Marinicauda pacifica</name>
    <dbReference type="NCBI Taxonomy" id="1133559"/>
    <lineage>
        <taxon>Bacteria</taxon>
        <taxon>Pseudomonadati</taxon>
        <taxon>Pseudomonadota</taxon>
        <taxon>Alphaproteobacteria</taxon>
        <taxon>Maricaulales</taxon>
        <taxon>Maricaulaceae</taxon>
        <taxon>Marinicauda</taxon>
    </lineage>
</organism>